<organism evidence="2 3">
    <name type="scientific">Pseudidiomarina aestuarii</name>
    <dbReference type="NCBI Taxonomy" id="624146"/>
    <lineage>
        <taxon>Bacteria</taxon>
        <taxon>Pseudomonadati</taxon>
        <taxon>Pseudomonadota</taxon>
        <taxon>Gammaproteobacteria</taxon>
        <taxon>Alteromonadales</taxon>
        <taxon>Idiomarinaceae</taxon>
        <taxon>Pseudidiomarina</taxon>
    </lineage>
</organism>
<dbReference type="AlphaFoldDB" id="A0A6N4DCZ7"/>
<evidence type="ECO:0000313" key="3">
    <source>
        <dbReference type="Proteomes" id="UP000241514"/>
    </source>
</evidence>
<reference evidence="2 3" key="1">
    <citation type="submission" date="2018-03" db="EMBL/GenBank/DDBJ databases">
        <title>Cross-interface Injection: A General Nanoliter Liquid Handling Method Applied to Single Cells Genome Amplification Automated Nanoliter Liquid Handling Applied to Single Cell Multiple Displacement Amplification.</title>
        <authorList>
            <person name="Yun J."/>
            <person name="Xu P."/>
            <person name="Xu J."/>
            <person name="Dai X."/>
            <person name="Wang Y."/>
            <person name="Zheng X."/>
            <person name="Cao C."/>
            <person name="Yi Q."/>
            <person name="Zhu Y."/>
            <person name="Wang L."/>
            <person name="Dong Z."/>
            <person name="Huang Y."/>
            <person name="Huang L."/>
            <person name="Du W."/>
        </authorList>
    </citation>
    <scope>NUCLEOTIDE SEQUENCE [LARGE SCALE GENOMIC DNA]</scope>
    <source>
        <strain evidence="2 3">A9-4</strain>
    </source>
</reference>
<sequence length="186" mass="20506">MEHIHGADWETCLDLLNRWDVEGGSCLAGLTVVRRNELLEPAVRTLWSDRQPGVWLTGRGAYRTYREAMGVCGELCDALQARYEGYRAEQAAIRGDDAFRPQRSYAIGQAVPVGIWGSTESDPCYLIDLMEDGVTVIEPHVPQSRISHVVDAWLAGDDRPWETSGESTGNGQPPVLQPRGPKGPGF</sequence>
<evidence type="ECO:0000313" key="2">
    <source>
        <dbReference type="EMBL" id="PTB88387.1"/>
    </source>
</evidence>
<evidence type="ECO:0000256" key="1">
    <source>
        <dbReference type="SAM" id="MobiDB-lite"/>
    </source>
</evidence>
<name>A0A6N4DCZ7_9GAMM</name>
<dbReference type="Proteomes" id="UP000241514">
    <property type="component" value="Unassembled WGS sequence"/>
</dbReference>
<gene>
    <name evidence="2" type="ORF">C9928_06395</name>
</gene>
<accession>A0A6N4DCZ7</accession>
<feature type="region of interest" description="Disordered" evidence="1">
    <location>
        <begin position="158"/>
        <end position="186"/>
    </location>
</feature>
<protein>
    <submittedName>
        <fullName evidence="2">Uncharacterized protein</fullName>
    </submittedName>
</protein>
<comment type="caution">
    <text evidence="2">The sequence shown here is derived from an EMBL/GenBank/DDBJ whole genome shotgun (WGS) entry which is preliminary data.</text>
</comment>
<dbReference type="EMBL" id="PYVG01000066">
    <property type="protein sequence ID" value="PTB88387.1"/>
    <property type="molecule type" value="Genomic_DNA"/>
</dbReference>
<proteinExistence type="predicted"/>